<accession>A0A812NS19</accession>
<evidence type="ECO:0000313" key="3">
    <source>
        <dbReference type="Proteomes" id="UP000601435"/>
    </source>
</evidence>
<proteinExistence type="predicted"/>
<dbReference type="OrthoDB" id="427092at2759"/>
<evidence type="ECO:0000256" key="1">
    <source>
        <dbReference type="SAM" id="MobiDB-lite"/>
    </source>
</evidence>
<dbReference type="AlphaFoldDB" id="A0A812NS19"/>
<name>A0A812NS19_9DINO</name>
<feature type="region of interest" description="Disordered" evidence="1">
    <location>
        <begin position="396"/>
        <end position="415"/>
    </location>
</feature>
<sequence length="415" mass="47904">MKRRRRAGGEPLPNLAIYLEEVKYYLTDVLHDDWQGLLKLAASNIDPLILVPEEVQLDPRTEDAIGSMYAKHILTPRTRKCKCPLILVIEQPTEMQRQLMYQVERLQFLCKGRATVFPYPELTRELRWKFQQKSLKAVDMLDLVSPYYDFVGEREPQWVHQILTVANTPELVSPFYNAVAQTLPRPIEQAIDKSLFARSAAVAMLFSDERGDFIWHVWDAEKDGGQWTCPGGDVIRKVDGDLLGTAQREWNEEVLGFEFEAIRDSRVEPVVLPFLANESARYPVQTYVYAKATAEFFESTRAGRDRFRFEIPPHSVRYSSRLGRDEYYMLNTDPTLVFVEHDWGVWSHIKADGPEVPKGEGPPGRKVRWENVEALKVHWPHISELFLSQSPLCQTAQAKGKRKRKATRRFQGRAG</sequence>
<feature type="compositionally biased region" description="Basic residues" evidence="1">
    <location>
        <begin position="399"/>
        <end position="415"/>
    </location>
</feature>
<dbReference type="EMBL" id="CAJNJA010013056">
    <property type="protein sequence ID" value="CAE7311758.1"/>
    <property type="molecule type" value="Genomic_DNA"/>
</dbReference>
<comment type="caution">
    <text evidence="2">The sequence shown here is derived from an EMBL/GenBank/DDBJ whole genome shotgun (WGS) entry which is preliminary data.</text>
</comment>
<organism evidence="2 3">
    <name type="scientific">Symbiodinium necroappetens</name>
    <dbReference type="NCBI Taxonomy" id="1628268"/>
    <lineage>
        <taxon>Eukaryota</taxon>
        <taxon>Sar</taxon>
        <taxon>Alveolata</taxon>
        <taxon>Dinophyceae</taxon>
        <taxon>Suessiales</taxon>
        <taxon>Symbiodiniaceae</taxon>
        <taxon>Symbiodinium</taxon>
    </lineage>
</organism>
<keyword evidence="3" id="KW-1185">Reference proteome</keyword>
<gene>
    <name evidence="2" type="ORF">SNEC2469_LOCUS7758</name>
</gene>
<protein>
    <submittedName>
        <fullName evidence="2">Uncharacterized protein</fullName>
    </submittedName>
</protein>
<reference evidence="2" key="1">
    <citation type="submission" date="2021-02" db="EMBL/GenBank/DDBJ databases">
        <authorList>
            <person name="Dougan E. K."/>
            <person name="Rhodes N."/>
            <person name="Thang M."/>
            <person name="Chan C."/>
        </authorList>
    </citation>
    <scope>NUCLEOTIDE SEQUENCE</scope>
</reference>
<evidence type="ECO:0000313" key="2">
    <source>
        <dbReference type="EMBL" id="CAE7311758.1"/>
    </source>
</evidence>
<dbReference type="Proteomes" id="UP000601435">
    <property type="component" value="Unassembled WGS sequence"/>
</dbReference>